<dbReference type="PANTHER" id="PTHR35526">
    <property type="entry name" value="ANTI-SIGMA-F FACTOR RSBW-RELATED"/>
    <property type="match status" value="1"/>
</dbReference>
<comment type="caution">
    <text evidence="3">The sequence shown here is derived from an EMBL/GenBank/DDBJ whole genome shotgun (WGS) entry which is preliminary data.</text>
</comment>
<organism evidence="3 4">
    <name type="scientific">Saccharopolyspora spinosa</name>
    <dbReference type="NCBI Taxonomy" id="60894"/>
    <lineage>
        <taxon>Bacteria</taxon>
        <taxon>Bacillati</taxon>
        <taxon>Actinomycetota</taxon>
        <taxon>Actinomycetes</taxon>
        <taxon>Pseudonocardiales</taxon>
        <taxon>Pseudonocardiaceae</taxon>
        <taxon>Saccharopolyspora</taxon>
    </lineage>
</organism>
<proteinExistence type="predicted"/>
<reference evidence="3" key="1">
    <citation type="submission" date="2017-12" db="EMBL/GenBank/DDBJ databases">
        <title>Sequencing the genomes of 1000 Actinobacteria strains.</title>
        <authorList>
            <person name="Klenk H.-P."/>
        </authorList>
    </citation>
    <scope>NUCLEOTIDE SEQUENCE [LARGE SCALE GENOMIC DNA]</scope>
    <source>
        <strain evidence="3">DSM 44228</strain>
    </source>
</reference>
<dbReference type="STRING" id="994479.GCA_000194155_06894"/>
<keyword evidence="1" id="KW-0418">Kinase</keyword>
<dbReference type="Gene3D" id="3.30.565.10">
    <property type="entry name" value="Histidine kinase-like ATPase, C-terminal domain"/>
    <property type="match status" value="1"/>
</dbReference>
<dbReference type="PANTHER" id="PTHR35526:SF3">
    <property type="entry name" value="ANTI-SIGMA-F FACTOR RSBW"/>
    <property type="match status" value="1"/>
</dbReference>
<dbReference type="OrthoDB" id="5184914at2"/>
<keyword evidence="1" id="KW-0808">Transferase</keyword>
<feature type="domain" description="Histidine kinase/HSP90-like ATPase" evidence="2">
    <location>
        <begin position="31"/>
        <end position="150"/>
    </location>
</feature>
<dbReference type="EMBL" id="PJNB01000001">
    <property type="protein sequence ID" value="PKW18180.1"/>
    <property type="molecule type" value="Genomic_DNA"/>
</dbReference>
<dbReference type="GO" id="GO:0004674">
    <property type="term" value="F:protein serine/threonine kinase activity"/>
    <property type="evidence" value="ECO:0007669"/>
    <property type="project" value="UniProtKB-KW"/>
</dbReference>
<dbReference type="Pfam" id="PF13581">
    <property type="entry name" value="HATPase_c_2"/>
    <property type="match status" value="1"/>
</dbReference>
<accession>A0A2N3Y5J9</accession>
<sequence length="164" mass="17681">MSKHEAWTMSVNGSANRVAAAPPDPPHWHEVPAEPGRLRPICRALTDWASGNGFTDNRAEAVALAAYEAMANVVTHAYPDGGGVLSVRAAFRIEAARIEIAVQDRGRWLIRAAPEDSGEHGGRGLVLIRSLADHVEVLLEEVGTTVRMAWDVAERAKPQPHPSA</sequence>
<keyword evidence="1" id="KW-0723">Serine/threonine-protein kinase</keyword>
<dbReference type="Proteomes" id="UP000233786">
    <property type="component" value="Unassembled WGS sequence"/>
</dbReference>
<dbReference type="AlphaFoldDB" id="A0A2N3Y5J9"/>
<dbReference type="CDD" id="cd16936">
    <property type="entry name" value="HATPase_RsbW-like"/>
    <property type="match status" value="1"/>
</dbReference>
<dbReference type="InterPro" id="IPR050267">
    <property type="entry name" value="Anti-sigma-factor_SerPK"/>
</dbReference>
<evidence type="ECO:0000313" key="4">
    <source>
        <dbReference type="Proteomes" id="UP000233786"/>
    </source>
</evidence>
<dbReference type="SUPFAM" id="SSF55874">
    <property type="entry name" value="ATPase domain of HSP90 chaperone/DNA topoisomerase II/histidine kinase"/>
    <property type="match status" value="1"/>
</dbReference>
<name>A0A2N3Y5J9_SACSN</name>
<gene>
    <name evidence="3" type="ORF">A8926_6246</name>
</gene>
<dbReference type="RefSeq" id="WP_010314131.1">
    <property type="nucleotide sequence ID" value="NZ_CP061007.1"/>
</dbReference>
<protein>
    <submittedName>
        <fullName evidence="3">Anti-sigma regulatory factor (Ser/Thr protein kinase)</fullName>
    </submittedName>
</protein>
<keyword evidence="4" id="KW-1185">Reference proteome</keyword>
<evidence type="ECO:0000256" key="1">
    <source>
        <dbReference type="ARBA" id="ARBA00022527"/>
    </source>
</evidence>
<evidence type="ECO:0000313" key="3">
    <source>
        <dbReference type="EMBL" id="PKW18180.1"/>
    </source>
</evidence>
<evidence type="ECO:0000259" key="2">
    <source>
        <dbReference type="Pfam" id="PF13581"/>
    </source>
</evidence>
<dbReference type="InterPro" id="IPR003594">
    <property type="entry name" value="HATPase_dom"/>
</dbReference>
<dbReference type="InterPro" id="IPR036890">
    <property type="entry name" value="HATPase_C_sf"/>
</dbReference>